<sequence>MDAVQPAGRRLARQLEASFASDMLSAARPEKRQGLMDGGPGAGAFDSFMDNALGEAMAARGSIGLAPAIERVIAGRPNPVGNGR</sequence>
<organism evidence="2 3">
    <name type="scientific">Roseomonas haemaphysalidis</name>
    <dbReference type="NCBI Taxonomy" id="2768162"/>
    <lineage>
        <taxon>Bacteria</taxon>
        <taxon>Pseudomonadati</taxon>
        <taxon>Pseudomonadota</taxon>
        <taxon>Alphaproteobacteria</taxon>
        <taxon>Acetobacterales</taxon>
        <taxon>Roseomonadaceae</taxon>
        <taxon>Roseomonas</taxon>
    </lineage>
</organism>
<dbReference type="EMBL" id="JACTNG010000009">
    <property type="protein sequence ID" value="MBO1080515.1"/>
    <property type="molecule type" value="Genomic_DNA"/>
</dbReference>
<gene>
    <name evidence="2" type="ORF">IAI61_15840</name>
</gene>
<evidence type="ECO:0000313" key="3">
    <source>
        <dbReference type="Proteomes" id="UP001518989"/>
    </source>
</evidence>
<dbReference type="Proteomes" id="UP001518989">
    <property type="component" value="Unassembled WGS sequence"/>
</dbReference>
<dbReference type="InterPro" id="IPR019301">
    <property type="entry name" value="Flagellar_prot_FlgJ_N"/>
</dbReference>
<dbReference type="Pfam" id="PF10135">
    <property type="entry name" value="Rod-binding"/>
    <property type="match status" value="1"/>
</dbReference>
<evidence type="ECO:0000259" key="1">
    <source>
        <dbReference type="Pfam" id="PF10135"/>
    </source>
</evidence>
<protein>
    <submittedName>
        <fullName evidence="2">Rod-binding protein</fullName>
    </submittedName>
</protein>
<reference evidence="2 3" key="1">
    <citation type="submission" date="2020-09" db="EMBL/GenBank/DDBJ databases">
        <title>Roseomonas.</title>
        <authorList>
            <person name="Zhu W."/>
        </authorList>
    </citation>
    <scope>NUCLEOTIDE SEQUENCE [LARGE SCALE GENOMIC DNA]</scope>
    <source>
        <strain evidence="2 3">573</strain>
    </source>
</reference>
<comment type="caution">
    <text evidence="2">The sequence shown here is derived from an EMBL/GenBank/DDBJ whole genome shotgun (WGS) entry which is preliminary data.</text>
</comment>
<dbReference type="RefSeq" id="WP_207418524.1">
    <property type="nucleotide sequence ID" value="NZ_CP061177.1"/>
</dbReference>
<accession>A0ABS3KSR3</accession>
<feature type="domain" description="Flagellar protein FlgJ N-terminal" evidence="1">
    <location>
        <begin position="23"/>
        <end position="71"/>
    </location>
</feature>
<proteinExistence type="predicted"/>
<evidence type="ECO:0000313" key="2">
    <source>
        <dbReference type="EMBL" id="MBO1080515.1"/>
    </source>
</evidence>
<name>A0ABS3KSR3_9PROT</name>
<keyword evidence="3" id="KW-1185">Reference proteome</keyword>